<evidence type="ECO:0000313" key="2">
    <source>
        <dbReference type="EMBL" id="GKT36496.1"/>
    </source>
</evidence>
<feature type="compositionally biased region" description="Low complexity" evidence="1">
    <location>
        <begin position="77"/>
        <end position="96"/>
    </location>
</feature>
<name>A0ABQ5KWU0_9EUKA</name>
<feature type="non-terminal residue" evidence="2">
    <location>
        <position position="1"/>
    </location>
</feature>
<feature type="compositionally biased region" description="Basic and acidic residues" evidence="1">
    <location>
        <begin position="45"/>
        <end position="59"/>
    </location>
</feature>
<protein>
    <submittedName>
        <fullName evidence="2">Uncharacterized protein</fullName>
    </submittedName>
</protein>
<dbReference type="EMBL" id="BQXS01011239">
    <property type="protein sequence ID" value="GKT36496.1"/>
    <property type="molecule type" value="Genomic_DNA"/>
</dbReference>
<feature type="compositionally biased region" description="Basic and acidic residues" evidence="1">
    <location>
        <begin position="139"/>
        <end position="156"/>
    </location>
</feature>
<evidence type="ECO:0000256" key="1">
    <source>
        <dbReference type="SAM" id="MobiDB-lite"/>
    </source>
</evidence>
<feature type="region of interest" description="Disordered" evidence="1">
    <location>
        <begin position="43"/>
        <end position="96"/>
    </location>
</feature>
<feature type="region of interest" description="Disordered" evidence="1">
    <location>
        <begin position="113"/>
        <end position="205"/>
    </location>
</feature>
<evidence type="ECO:0000313" key="3">
    <source>
        <dbReference type="Proteomes" id="UP001057375"/>
    </source>
</evidence>
<dbReference type="Proteomes" id="UP001057375">
    <property type="component" value="Unassembled WGS sequence"/>
</dbReference>
<proteinExistence type="predicted"/>
<gene>
    <name evidence="2" type="ORF">ADUPG1_009453</name>
</gene>
<reference evidence="2" key="1">
    <citation type="submission" date="2022-03" db="EMBL/GenBank/DDBJ databases">
        <title>Draft genome sequence of Aduncisulcus paluster, a free-living microaerophilic Fornicata.</title>
        <authorList>
            <person name="Yuyama I."/>
            <person name="Kume K."/>
            <person name="Tamura T."/>
            <person name="Inagaki Y."/>
            <person name="Hashimoto T."/>
        </authorList>
    </citation>
    <scope>NUCLEOTIDE SEQUENCE</scope>
    <source>
        <strain evidence="2">NY0171</strain>
    </source>
</reference>
<feature type="compositionally biased region" description="Basic residues" evidence="1">
    <location>
        <begin position="295"/>
        <end position="304"/>
    </location>
</feature>
<comment type="caution">
    <text evidence="2">The sequence shown here is derived from an EMBL/GenBank/DDBJ whole genome shotgun (WGS) entry which is preliminary data.</text>
</comment>
<feature type="compositionally biased region" description="Acidic residues" evidence="1">
    <location>
        <begin position="157"/>
        <end position="175"/>
    </location>
</feature>
<feature type="compositionally biased region" description="Basic residues" evidence="1">
    <location>
        <begin position="265"/>
        <end position="278"/>
    </location>
</feature>
<feature type="region of interest" description="Disordered" evidence="1">
    <location>
        <begin position="235"/>
        <end position="312"/>
    </location>
</feature>
<keyword evidence="3" id="KW-1185">Reference proteome</keyword>
<feature type="compositionally biased region" description="Basic and acidic residues" evidence="1">
    <location>
        <begin position="237"/>
        <end position="264"/>
    </location>
</feature>
<sequence length="312" mass="34724">TISVPVVDSSTVQDNAIETEAEFKTYDIPKPLCELKQSAGFSHLSARDQKKVVKRKEEKGENDDVDSDESESESEDSYSSSETSESLSELSSVVESSGSIDIEAFTAALNLLTGVPVKMEDGSDSDEDDGKKKKGKGKGKVEKQEPTPKIDNKSDSDISEEEEESINLLDEDDLEEKSHKQATENEEEEKDTTISVPVVDSSTVQDNAIETEAEFKTYDIPKPLCELKQSAGFSHLSARDQKKVVKRKEEKDRKKREKKVETRKKQLSKKKTKAKRKGVVGDLGLKAMETGRHNAASRKRKRAMKKDFFAGL</sequence>
<accession>A0ABQ5KWU0</accession>
<feature type="compositionally biased region" description="Acidic residues" evidence="1">
    <location>
        <begin position="60"/>
        <end position="76"/>
    </location>
</feature>
<organism evidence="2 3">
    <name type="scientific">Aduncisulcus paluster</name>
    <dbReference type="NCBI Taxonomy" id="2918883"/>
    <lineage>
        <taxon>Eukaryota</taxon>
        <taxon>Metamonada</taxon>
        <taxon>Carpediemonas-like organisms</taxon>
        <taxon>Aduncisulcus</taxon>
    </lineage>
</organism>